<keyword evidence="3" id="KW-1185">Reference proteome</keyword>
<proteinExistence type="predicted"/>
<evidence type="ECO:0000313" key="2">
    <source>
        <dbReference type="EMBL" id="RYU89390.1"/>
    </source>
</evidence>
<organism evidence="2 3">
    <name type="scientific">Mucilaginibacter terrigena</name>
    <dbReference type="NCBI Taxonomy" id="2492395"/>
    <lineage>
        <taxon>Bacteria</taxon>
        <taxon>Pseudomonadati</taxon>
        <taxon>Bacteroidota</taxon>
        <taxon>Sphingobacteriia</taxon>
        <taxon>Sphingobacteriales</taxon>
        <taxon>Sphingobacteriaceae</taxon>
        <taxon>Mucilaginibacter</taxon>
    </lineage>
</organism>
<comment type="caution">
    <text evidence="2">The sequence shown here is derived from an EMBL/GenBank/DDBJ whole genome shotgun (WGS) entry which is preliminary data.</text>
</comment>
<sequence>MVKIKHKQTKELSEVTISIWLRKINQDLYDVVSYKDVVSLYQNNRNKEQGFYKLFLGIVEKEHAERSVKEHPNEFSYEIWTPEPTDTLYHKNKTGYALSDFKKSVLNIMNAITPKAIKSLNSIWKFIILIVTGVLAKVIVELIANYLKN</sequence>
<evidence type="ECO:0000256" key="1">
    <source>
        <dbReference type="SAM" id="Phobius"/>
    </source>
</evidence>
<evidence type="ECO:0000313" key="3">
    <source>
        <dbReference type="Proteomes" id="UP000293331"/>
    </source>
</evidence>
<feature type="transmembrane region" description="Helical" evidence="1">
    <location>
        <begin position="126"/>
        <end position="147"/>
    </location>
</feature>
<protein>
    <submittedName>
        <fullName evidence="2">Uncharacterized protein</fullName>
    </submittedName>
</protein>
<dbReference type="Proteomes" id="UP000293331">
    <property type="component" value="Unassembled WGS sequence"/>
</dbReference>
<dbReference type="AlphaFoldDB" id="A0A4Q5LKN8"/>
<keyword evidence="1" id="KW-1133">Transmembrane helix</keyword>
<accession>A0A4Q5LKN8</accession>
<dbReference type="RefSeq" id="WP_129877248.1">
    <property type="nucleotide sequence ID" value="NZ_SEWG01000005.1"/>
</dbReference>
<gene>
    <name evidence="2" type="ORF">EWM62_13760</name>
</gene>
<keyword evidence="1" id="KW-0812">Transmembrane</keyword>
<dbReference type="EMBL" id="SEWG01000005">
    <property type="protein sequence ID" value="RYU89390.1"/>
    <property type="molecule type" value="Genomic_DNA"/>
</dbReference>
<keyword evidence="1" id="KW-0472">Membrane</keyword>
<name>A0A4Q5LKN8_9SPHI</name>
<reference evidence="2 3" key="1">
    <citation type="submission" date="2019-02" db="EMBL/GenBank/DDBJ databases">
        <title>Bacterial novel species Mucilaginibacter sp. 17JY9-4 isolated from soil.</title>
        <authorList>
            <person name="Jung H.-Y."/>
        </authorList>
    </citation>
    <scope>NUCLEOTIDE SEQUENCE [LARGE SCALE GENOMIC DNA]</scope>
    <source>
        <strain evidence="2 3">17JY9-4</strain>
    </source>
</reference>